<accession>A0ABW1J6N2</accession>
<gene>
    <name evidence="2" type="ORF">ACFQE5_20180</name>
</gene>
<proteinExistence type="predicted"/>
<protein>
    <submittedName>
        <fullName evidence="2">Nuclear transport factor 2 family protein</fullName>
    </submittedName>
</protein>
<keyword evidence="3" id="KW-1185">Reference proteome</keyword>
<evidence type="ECO:0000313" key="3">
    <source>
        <dbReference type="Proteomes" id="UP001596302"/>
    </source>
</evidence>
<evidence type="ECO:0000313" key="2">
    <source>
        <dbReference type="EMBL" id="MFC5996528.1"/>
    </source>
</evidence>
<dbReference type="Pfam" id="PF12680">
    <property type="entry name" value="SnoaL_2"/>
    <property type="match status" value="1"/>
</dbReference>
<name>A0ABW1J6N2_9PSEU</name>
<reference evidence="3" key="1">
    <citation type="journal article" date="2019" name="Int. J. Syst. Evol. Microbiol.">
        <title>The Global Catalogue of Microorganisms (GCM) 10K type strain sequencing project: providing services to taxonomists for standard genome sequencing and annotation.</title>
        <authorList>
            <consortium name="The Broad Institute Genomics Platform"/>
            <consortium name="The Broad Institute Genome Sequencing Center for Infectious Disease"/>
            <person name="Wu L."/>
            <person name="Ma J."/>
        </authorList>
    </citation>
    <scope>NUCLEOTIDE SEQUENCE [LARGE SCALE GENOMIC DNA]</scope>
    <source>
        <strain evidence="3">CCM 8391</strain>
    </source>
</reference>
<organism evidence="2 3">
    <name type="scientific">Pseudonocardia hispaniensis</name>
    <dbReference type="NCBI Taxonomy" id="904933"/>
    <lineage>
        <taxon>Bacteria</taxon>
        <taxon>Bacillati</taxon>
        <taxon>Actinomycetota</taxon>
        <taxon>Actinomycetes</taxon>
        <taxon>Pseudonocardiales</taxon>
        <taxon>Pseudonocardiaceae</taxon>
        <taxon>Pseudonocardia</taxon>
    </lineage>
</organism>
<dbReference type="InterPro" id="IPR032710">
    <property type="entry name" value="NTF2-like_dom_sf"/>
</dbReference>
<dbReference type="RefSeq" id="WP_379587260.1">
    <property type="nucleotide sequence ID" value="NZ_JBHSQW010000044.1"/>
</dbReference>
<dbReference type="EMBL" id="JBHSQW010000044">
    <property type="protein sequence ID" value="MFC5996528.1"/>
    <property type="molecule type" value="Genomic_DNA"/>
</dbReference>
<evidence type="ECO:0000259" key="1">
    <source>
        <dbReference type="Pfam" id="PF12680"/>
    </source>
</evidence>
<sequence>MSSLLLPSTATGATTYGYLIDMVERYFDAVDKYDLDGVLSCFNEEAVVTIQTAHSVHSGRDDDVRQMYIELFDNYKRNMRHIHFRHVVDPDNNRIASQFEVELTDNDGNQITLTNCNFFYLENGRFSRVYIYMSDGMNVLN</sequence>
<feature type="domain" description="SnoaL-like" evidence="1">
    <location>
        <begin position="23"/>
        <end position="128"/>
    </location>
</feature>
<dbReference type="Proteomes" id="UP001596302">
    <property type="component" value="Unassembled WGS sequence"/>
</dbReference>
<dbReference type="SUPFAM" id="SSF54427">
    <property type="entry name" value="NTF2-like"/>
    <property type="match status" value="1"/>
</dbReference>
<dbReference type="InterPro" id="IPR037401">
    <property type="entry name" value="SnoaL-like"/>
</dbReference>
<comment type="caution">
    <text evidence="2">The sequence shown here is derived from an EMBL/GenBank/DDBJ whole genome shotgun (WGS) entry which is preliminary data.</text>
</comment>
<dbReference type="Gene3D" id="3.10.450.50">
    <property type="match status" value="1"/>
</dbReference>